<dbReference type="EMBL" id="JBFTWV010000101">
    <property type="protein sequence ID" value="KAL2787233.1"/>
    <property type="molecule type" value="Genomic_DNA"/>
</dbReference>
<dbReference type="Proteomes" id="UP001610563">
    <property type="component" value="Unassembled WGS sequence"/>
</dbReference>
<dbReference type="SUPFAM" id="SSF57667">
    <property type="entry name" value="beta-beta-alpha zinc fingers"/>
    <property type="match status" value="1"/>
</dbReference>
<keyword evidence="1" id="KW-0863">Zinc-finger</keyword>
<organism evidence="3 4">
    <name type="scientific">Aspergillus keveii</name>
    <dbReference type="NCBI Taxonomy" id="714993"/>
    <lineage>
        <taxon>Eukaryota</taxon>
        <taxon>Fungi</taxon>
        <taxon>Dikarya</taxon>
        <taxon>Ascomycota</taxon>
        <taxon>Pezizomycotina</taxon>
        <taxon>Eurotiomycetes</taxon>
        <taxon>Eurotiomycetidae</taxon>
        <taxon>Eurotiales</taxon>
        <taxon>Aspergillaceae</taxon>
        <taxon>Aspergillus</taxon>
        <taxon>Aspergillus subgen. Nidulantes</taxon>
    </lineage>
</organism>
<dbReference type="PROSITE" id="PS50157">
    <property type="entry name" value="ZINC_FINGER_C2H2_2"/>
    <property type="match status" value="1"/>
</dbReference>
<gene>
    <name evidence="3" type="ORF">BJX66DRAFT_17433</name>
</gene>
<evidence type="ECO:0000259" key="2">
    <source>
        <dbReference type="PROSITE" id="PS50157"/>
    </source>
</evidence>
<evidence type="ECO:0000313" key="3">
    <source>
        <dbReference type="EMBL" id="KAL2787233.1"/>
    </source>
</evidence>
<evidence type="ECO:0000256" key="1">
    <source>
        <dbReference type="PROSITE-ProRule" id="PRU00042"/>
    </source>
</evidence>
<dbReference type="InterPro" id="IPR036236">
    <property type="entry name" value="Znf_C2H2_sf"/>
</dbReference>
<reference evidence="3 4" key="1">
    <citation type="submission" date="2024-07" db="EMBL/GenBank/DDBJ databases">
        <title>Section-level genome sequencing and comparative genomics of Aspergillus sections Usti and Cavernicolus.</title>
        <authorList>
            <consortium name="Lawrence Berkeley National Laboratory"/>
            <person name="Nybo J.L."/>
            <person name="Vesth T.C."/>
            <person name="Theobald S."/>
            <person name="Frisvad J.C."/>
            <person name="Larsen T.O."/>
            <person name="Kjaerboelling I."/>
            <person name="Rothschild-Mancinelli K."/>
            <person name="Lyhne E.K."/>
            <person name="Kogle M.E."/>
            <person name="Barry K."/>
            <person name="Clum A."/>
            <person name="Na H."/>
            <person name="Ledsgaard L."/>
            <person name="Lin J."/>
            <person name="Lipzen A."/>
            <person name="Kuo A."/>
            <person name="Riley R."/>
            <person name="Mondo S."/>
            <person name="Labutti K."/>
            <person name="Haridas S."/>
            <person name="Pangalinan J."/>
            <person name="Salamov A.A."/>
            <person name="Simmons B.A."/>
            <person name="Magnuson J.K."/>
            <person name="Chen J."/>
            <person name="Drula E."/>
            <person name="Henrissat B."/>
            <person name="Wiebenga A."/>
            <person name="Lubbers R.J."/>
            <person name="Gomes A.C."/>
            <person name="Makela M.R."/>
            <person name="Stajich J."/>
            <person name="Grigoriev I.V."/>
            <person name="Mortensen U.H."/>
            <person name="De Vries R.P."/>
            <person name="Baker S.E."/>
            <person name="Andersen M.R."/>
        </authorList>
    </citation>
    <scope>NUCLEOTIDE SEQUENCE [LARGE SCALE GENOMIC DNA]</scope>
    <source>
        <strain evidence="3 4">CBS 209.92</strain>
    </source>
</reference>
<feature type="domain" description="C2H2-type" evidence="2">
    <location>
        <begin position="8"/>
        <end position="27"/>
    </location>
</feature>
<keyword evidence="4" id="KW-1185">Reference proteome</keyword>
<name>A0ABR4FVE4_9EURO</name>
<evidence type="ECO:0000313" key="4">
    <source>
        <dbReference type="Proteomes" id="UP001610563"/>
    </source>
</evidence>
<sequence length="109" mass="12281">MSQSSSRYYCAQCNLRFSRKEHLQRHQVKLFSTSNARNVFGASLEVMSCGDMRRHIAPRVKLEAVELTGFCQIRISGLLSHAMSVRRPRSAAMVSFLVLSVSVKHLSVP</sequence>
<dbReference type="InterPro" id="IPR013087">
    <property type="entry name" value="Znf_C2H2_type"/>
</dbReference>
<accession>A0ABR4FVE4</accession>
<keyword evidence="1" id="KW-0479">Metal-binding</keyword>
<proteinExistence type="predicted"/>
<protein>
    <recommendedName>
        <fullName evidence="2">C2H2-type domain-containing protein</fullName>
    </recommendedName>
</protein>
<keyword evidence="1" id="KW-0862">Zinc</keyword>
<comment type="caution">
    <text evidence="3">The sequence shown here is derived from an EMBL/GenBank/DDBJ whole genome shotgun (WGS) entry which is preliminary data.</text>
</comment>